<evidence type="ECO:0000313" key="8">
    <source>
        <dbReference type="EMBL" id="PFX18022.1"/>
    </source>
</evidence>
<dbReference type="GO" id="GO:0008270">
    <property type="term" value="F:zinc ion binding"/>
    <property type="evidence" value="ECO:0007669"/>
    <property type="project" value="UniProtKB-KW"/>
</dbReference>
<dbReference type="PROSITE" id="PS51266">
    <property type="entry name" value="ZF_CHY"/>
    <property type="match status" value="1"/>
</dbReference>
<feature type="domain" description="CTCHY-type" evidence="7">
    <location>
        <begin position="2051"/>
        <end position="2113"/>
    </location>
</feature>
<feature type="region of interest" description="Disordered" evidence="5">
    <location>
        <begin position="1249"/>
        <end position="1273"/>
    </location>
</feature>
<dbReference type="GO" id="GO:0006511">
    <property type="term" value="P:ubiquitin-dependent protein catabolic process"/>
    <property type="evidence" value="ECO:0007669"/>
    <property type="project" value="TreeGrafter"/>
</dbReference>
<protein>
    <submittedName>
        <fullName evidence="8">RING finger and CHY zinc finger domain-containing protein 1</fullName>
    </submittedName>
</protein>
<dbReference type="PANTHER" id="PTHR21319:SF53">
    <property type="entry name" value="RING FINGER AND CHY ZINC FINGER DOMAIN-CONTAINING PROTEIN 1"/>
    <property type="match status" value="1"/>
</dbReference>
<feature type="region of interest" description="Disordered" evidence="5">
    <location>
        <begin position="32"/>
        <end position="77"/>
    </location>
</feature>
<evidence type="ECO:0000259" key="7">
    <source>
        <dbReference type="PROSITE" id="PS51270"/>
    </source>
</evidence>
<name>A0A2B4RP52_STYPI</name>
<feature type="region of interest" description="Disordered" evidence="5">
    <location>
        <begin position="1657"/>
        <end position="1682"/>
    </location>
</feature>
<reference evidence="9" key="1">
    <citation type="journal article" date="2017" name="bioRxiv">
        <title>Comparative analysis of the genomes of Stylophora pistillata and Acropora digitifera provides evidence for extensive differences between species of corals.</title>
        <authorList>
            <person name="Voolstra C.R."/>
            <person name="Li Y."/>
            <person name="Liew Y.J."/>
            <person name="Baumgarten S."/>
            <person name="Zoccola D."/>
            <person name="Flot J.-F."/>
            <person name="Tambutte S."/>
            <person name="Allemand D."/>
            <person name="Aranda M."/>
        </authorList>
    </citation>
    <scope>NUCLEOTIDE SEQUENCE [LARGE SCALE GENOMIC DNA]</scope>
</reference>
<evidence type="ECO:0000259" key="6">
    <source>
        <dbReference type="PROSITE" id="PS51266"/>
    </source>
</evidence>
<dbReference type="SUPFAM" id="SSF161219">
    <property type="entry name" value="CHY zinc finger-like"/>
    <property type="match status" value="1"/>
</dbReference>
<dbReference type="InterPro" id="IPR011990">
    <property type="entry name" value="TPR-like_helical_dom_sf"/>
</dbReference>
<feature type="domain" description="CHY-type" evidence="6">
    <location>
        <begin position="1977"/>
        <end position="2049"/>
    </location>
</feature>
<evidence type="ECO:0000256" key="4">
    <source>
        <dbReference type="PROSITE-ProRule" id="PRU00601"/>
    </source>
</evidence>
<dbReference type="InterPro" id="IPR017921">
    <property type="entry name" value="Znf_CTCHY"/>
</dbReference>
<dbReference type="InterPro" id="IPR019734">
    <property type="entry name" value="TPR_rpt"/>
</dbReference>
<dbReference type="PROSITE" id="PS51270">
    <property type="entry name" value="ZF_CTCHY"/>
    <property type="match status" value="1"/>
</dbReference>
<dbReference type="Pfam" id="PF05495">
    <property type="entry name" value="zf-CHY"/>
    <property type="match status" value="1"/>
</dbReference>
<dbReference type="InterPro" id="IPR037275">
    <property type="entry name" value="Znf_CTCHY_sf"/>
</dbReference>
<dbReference type="SUPFAM" id="SSF161245">
    <property type="entry name" value="Zinc hairpin stack"/>
    <property type="match status" value="1"/>
</dbReference>
<dbReference type="GO" id="GO:0005634">
    <property type="term" value="C:nucleus"/>
    <property type="evidence" value="ECO:0007669"/>
    <property type="project" value="TreeGrafter"/>
</dbReference>
<evidence type="ECO:0000256" key="3">
    <source>
        <dbReference type="ARBA" id="ARBA00022833"/>
    </source>
</evidence>
<organism evidence="8 9">
    <name type="scientific">Stylophora pistillata</name>
    <name type="common">Smooth cauliflower coral</name>
    <dbReference type="NCBI Taxonomy" id="50429"/>
    <lineage>
        <taxon>Eukaryota</taxon>
        <taxon>Metazoa</taxon>
        <taxon>Cnidaria</taxon>
        <taxon>Anthozoa</taxon>
        <taxon>Hexacorallia</taxon>
        <taxon>Scleractinia</taxon>
        <taxon>Astrocoeniina</taxon>
        <taxon>Pocilloporidae</taxon>
        <taxon>Stylophora</taxon>
    </lineage>
</organism>
<sequence length="2161" mass="243086">MGILPSSRRVAYNVEATWKAEKNPTFLAQAKENQGSVNLYPNEESGSHAQKRDADCSQNDSITESQSGTKAIGRDDDMPSQLARAKLADHDRLNPKKVFSSQALNSAVQELNKAMDYHQNDNIVNARKIIKRLFENMSRNQAWFKFSTKYALHVLLRGREIFLEEGVSCSIKHGTLLLDSSTRGAPLYFGLLNVLAAFALLISEFEIAEKTFDLLIKLHGQSSTTSLSEDLGATHNNKGCVLLVFGHLREAEKAFETSLGYFGNSNRSSVAKQVFVVKSNMSRLNLDFKKYRRALELQMELVEKCEATEMKDLPYAFETVFTVMNNQAVLHTTLENFSGAEHALRWLITYCKDRKRKDSEYLVNFLHLHLSEVLLLHGKSKEANEVFSIETLKTFEDIVNRFEDLYFNVGLEALEKLIELFVRRGKMKAALQHVQTSVKILKIVFGPDHFNIASLLCKQGKILSLMGEVSQATKMFKFSIEILRKIFGEKNPLLLKCYMSLGYMKWRINQEESHLFFQRATENIEGIYQVSFVNELAMKYLEMIRDFKTLQRPSTSEDRLEGLVAEYGMAVAFLLNHHSNRHLTECRADRKLTTVKNTEGQVSESIVSLRYSSDFIKSGQKFLCLGMTNEAAVFFRQAELQCGVHVIHSKPGLSVARLYSLFLKEKFGGHGFLKHDHGLRKFLKDLTNVIEESGAQSIVKRTQTVESTMKFDFQPNMRLVLVLLLLFALELKMIETTFAAYDLYSRLFQNETDFPFLLLDGIQVYASKVVITCNGETAVQDILISSEIGPKETNAEPSSTDTDGQLFRSLAYKENAPRNAFLVTGRSPVLLDIGDLNAAKEKISLAVLDCFQMKCLEGEAKGSATQVIVDLTPTTRCGNHDILSTYQQIELLPLCLSAYPNDEIAHNETIFEMDTAIRQRVTQRTFGDKQTSSFLFNKTALSLLRRNDPGKLSSMVLLNDNLSLTVRDPERVRLTLSRSDKGLTQRIQHVTAKASPIPLECSNNRRQASLTDACVLPDVNPSEKRYQVPSQRTTLSEVPLNDLTALGCNSDSLIDECQVTGKSSPLHCEEDNGNSKLHDQQELSRTYTDDSALECLTIISEITRQILEEASDEDSSGSYDSCYQSVGDQEYNSREDGSSLMCSNVNATRCLATNCQSQVEQERFSTTSQHLTATPQVNYHGECLTLTANDCSIVGESLSSHEEESMLIEDGNEMLRGKRLFEDHRKSRLSFITDIHEKLRKKQLNCTEGNSVRSDSADGSHLPTLHSSPTHYGSDCSKLELQHRSPETQAQSKTAITGKIGSYENNQIVCSRVGKKETTDDKPLVVNQLTQDTTITNVQDRNDLAMQPKCELLEEERSRLPRTTPEKVYTSTVPNDEESFTFLKGNTCPEQNIKSSKHQNIKETNRETFVPNVEAQDAVGVDKSRSDSTVSADSKINFQQRRYLQEEQRKMKSGKHHLSEGIKGIKVEIRENETDTLEKQGTSCSDFDDMTTERIFEPLIKDVLPNGTMNKDTSRSQNNVVDLQREKDSVDGPNLREENETRSLNQSLRKVVPIDLYGQIHFKSQATFSNRHETTSRSMSYMGDVVADGESRDNNLNNVDTVDGPALTQNPHKEFHAGEKLKTNLKCISVTLSNENGSHTDRDAVCEYRYPPVTESKLFQSHSSDGGARPKQRLTDNAKSPLPLPIVKNPLSAHHDLEIINTGLDPVFMARHVKESSPFLSFHNGGNYNRASLDGPWEEDYEQDYFVSNAHDQFFKAKGQNSYDKDEFISHDIANRCDKGVPVNNASVIKNFSVHHVSPPNGDEKESWHFPSSESCEDTVLQSECFSERTNESNPTSLPKSFDANREKLFSVCGSVCAYNDMDSMANEYSSGVGRDECEQSLPMRVSEYSLASSLGYLQEIMAKTIRIVVSNATRARETEYANQSVENTGVEETGDMGEGESAVTQSFHATNSRGESIPSNETTVEAERQPMATPVQESPRPVCSHYQRRCLVRFPCCGKFFPCHRCHNESDCSEDQARAINATHIRCTICYHEQEIDENGQRCGGCNAIMSEYFCSTCRHYTSVDKNPFHCEKCGICRIHKDRSFHCDVCNVCLDKRLEGKHKCRPDSGHDECCICLEDAFSGCQILPCSHKVHKDCAIAMIQNGVLDVASLILELFFTS</sequence>
<accession>A0A2B4RP52</accession>
<evidence type="ECO:0000313" key="9">
    <source>
        <dbReference type="Proteomes" id="UP000225706"/>
    </source>
</evidence>
<dbReference type="SUPFAM" id="SSF48452">
    <property type="entry name" value="TPR-like"/>
    <property type="match status" value="2"/>
</dbReference>
<dbReference type="InterPro" id="IPR008913">
    <property type="entry name" value="Znf_CHY"/>
</dbReference>
<keyword evidence="3" id="KW-0862">Zinc</keyword>
<evidence type="ECO:0000256" key="1">
    <source>
        <dbReference type="ARBA" id="ARBA00022723"/>
    </source>
</evidence>
<proteinExistence type="predicted"/>
<comment type="caution">
    <text evidence="8">The sequence shown here is derived from an EMBL/GenBank/DDBJ whole genome shotgun (WGS) entry which is preliminary data.</text>
</comment>
<feature type="compositionally biased region" description="Polar residues" evidence="5">
    <location>
        <begin position="56"/>
        <end position="69"/>
    </location>
</feature>
<evidence type="ECO:0000256" key="5">
    <source>
        <dbReference type="SAM" id="MobiDB-lite"/>
    </source>
</evidence>
<dbReference type="GO" id="GO:0061630">
    <property type="term" value="F:ubiquitin protein ligase activity"/>
    <property type="evidence" value="ECO:0007669"/>
    <property type="project" value="TreeGrafter"/>
</dbReference>
<dbReference type="InterPro" id="IPR037274">
    <property type="entry name" value="Znf_CHY_sf"/>
</dbReference>
<keyword evidence="1" id="KW-0479">Metal-binding</keyword>
<dbReference type="OrthoDB" id="411372at2759"/>
<gene>
    <name evidence="8" type="primary">Rchy1</name>
    <name evidence="8" type="ORF">AWC38_SpisGene17620</name>
</gene>
<dbReference type="SMART" id="SM00028">
    <property type="entry name" value="TPR"/>
    <property type="match status" value="3"/>
</dbReference>
<dbReference type="PANTHER" id="PTHR21319">
    <property type="entry name" value="RING FINGER AND CHY ZINC FINGER DOMAIN-CONTAINING PROTEIN 1"/>
    <property type="match status" value="1"/>
</dbReference>
<evidence type="ECO:0000256" key="2">
    <source>
        <dbReference type="ARBA" id="ARBA00022771"/>
    </source>
</evidence>
<keyword evidence="2 4" id="KW-0863">Zinc-finger</keyword>
<dbReference type="GO" id="GO:0016567">
    <property type="term" value="P:protein ubiquitination"/>
    <property type="evidence" value="ECO:0007669"/>
    <property type="project" value="TreeGrafter"/>
</dbReference>
<keyword evidence="9" id="KW-1185">Reference proteome</keyword>
<dbReference type="Proteomes" id="UP000225706">
    <property type="component" value="Unassembled WGS sequence"/>
</dbReference>
<dbReference type="Gene3D" id="1.25.40.10">
    <property type="entry name" value="Tetratricopeptide repeat domain"/>
    <property type="match status" value="2"/>
</dbReference>
<dbReference type="EMBL" id="LSMT01000435">
    <property type="protein sequence ID" value="PFX18022.1"/>
    <property type="molecule type" value="Genomic_DNA"/>
</dbReference>